<proteinExistence type="predicted"/>
<keyword evidence="3" id="KW-1185">Reference proteome</keyword>
<dbReference type="Proteomes" id="UP000271162">
    <property type="component" value="Unassembled WGS sequence"/>
</dbReference>
<sequence length="46" mass="5178">MRCCSIRCTRSVQRVYEERSSSQPLRSSTGTHASVRISSERLSCSV</sequence>
<reference evidence="2 3" key="2">
    <citation type="submission" date="2018-11" db="EMBL/GenBank/DDBJ databases">
        <authorList>
            <consortium name="Pathogen Informatics"/>
        </authorList>
    </citation>
    <scope>NUCLEOTIDE SEQUENCE [LARGE SCALE GENOMIC DNA]</scope>
</reference>
<dbReference type="EMBL" id="UYSL01012957">
    <property type="protein sequence ID" value="VDL68998.1"/>
    <property type="molecule type" value="Genomic_DNA"/>
</dbReference>
<name>A0A0N4XSA6_NIPBR</name>
<protein>
    <submittedName>
        <fullName evidence="2 4">Uncharacterized protein</fullName>
    </submittedName>
</protein>
<accession>A0A0N4XSA6</accession>
<reference evidence="4" key="1">
    <citation type="submission" date="2017-02" db="UniProtKB">
        <authorList>
            <consortium name="WormBaseParasite"/>
        </authorList>
    </citation>
    <scope>IDENTIFICATION</scope>
</reference>
<dbReference type="AlphaFoldDB" id="A0A0N4XSA6"/>
<feature type="region of interest" description="Disordered" evidence="1">
    <location>
        <begin position="19"/>
        <end position="46"/>
    </location>
</feature>
<evidence type="ECO:0000313" key="3">
    <source>
        <dbReference type="Proteomes" id="UP000271162"/>
    </source>
</evidence>
<gene>
    <name evidence="2" type="ORF">NBR_LOCUS5409</name>
</gene>
<organism evidence="4">
    <name type="scientific">Nippostrongylus brasiliensis</name>
    <name type="common">Rat hookworm</name>
    <dbReference type="NCBI Taxonomy" id="27835"/>
    <lineage>
        <taxon>Eukaryota</taxon>
        <taxon>Metazoa</taxon>
        <taxon>Ecdysozoa</taxon>
        <taxon>Nematoda</taxon>
        <taxon>Chromadorea</taxon>
        <taxon>Rhabditida</taxon>
        <taxon>Rhabditina</taxon>
        <taxon>Rhabditomorpha</taxon>
        <taxon>Strongyloidea</taxon>
        <taxon>Heligmosomidae</taxon>
        <taxon>Nippostrongylus</taxon>
    </lineage>
</organism>
<evidence type="ECO:0000313" key="4">
    <source>
        <dbReference type="WBParaSite" id="NBR_0000540801-mRNA-1"/>
    </source>
</evidence>
<dbReference type="WBParaSite" id="NBR_0000540801-mRNA-1">
    <property type="protein sequence ID" value="NBR_0000540801-mRNA-1"/>
    <property type="gene ID" value="NBR_0000540801"/>
</dbReference>
<feature type="compositionally biased region" description="Polar residues" evidence="1">
    <location>
        <begin position="21"/>
        <end position="46"/>
    </location>
</feature>
<evidence type="ECO:0000256" key="1">
    <source>
        <dbReference type="SAM" id="MobiDB-lite"/>
    </source>
</evidence>
<evidence type="ECO:0000313" key="2">
    <source>
        <dbReference type="EMBL" id="VDL68998.1"/>
    </source>
</evidence>